<dbReference type="HOGENOM" id="CLU_042941_6_3_1"/>
<name>A0A0C3B811_PILCF</name>
<comment type="similarity">
    <text evidence="2">Belongs to the ustYa family.</text>
</comment>
<dbReference type="GO" id="GO:0043386">
    <property type="term" value="P:mycotoxin biosynthetic process"/>
    <property type="evidence" value="ECO:0007669"/>
    <property type="project" value="InterPro"/>
</dbReference>
<dbReference type="InterPro" id="IPR021765">
    <property type="entry name" value="UstYa-like"/>
</dbReference>
<sequence>MSGRSESSPARRTKRPLLVPPSEAVDQAWEDLYSCGLSQIPKIQAELMVNKTIAIPGDEANYVVELNVFHLLSCLNKLRQALYPDYYNQSHISNGFDHNGHSITSIREALTRSADVTPFVWKWDEEEQRNFPRSDTLHSCRNLEKIRQWSKDHQLDGGINNDCAC</sequence>
<evidence type="ECO:0000313" key="4">
    <source>
        <dbReference type="Proteomes" id="UP000054166"/>
    </source>
</evidence>
<dbReference type="OrthoDB" id="3687641at2759"/>
<gene>
    <name evidence="3" type="ORF">PILCRDRAFT_81124</name>
</gene>
<reference evidence="4" key="2">
    <citation type="submission" date="2015-01" db="EMBL/GenBank/DDBJ databases">
        <title>Evolutionary Origins and Diversification of the Mycorrhizal Mutualists.</title>
        <authorList>
            <consortium name="DOE Joint Genome Institute"/>
            <consortium name="Mycorrhizal Genomics Consortium"/>
            <person name="Kohler A."/>
            <person name="Kuo A."/>
            <person name="Nagy L.G."/>
            <person name="Floudas D."/>
            <person name="Copeland A."/>
            <person name="Barry K.W."/>
            <person name="Cichocki N."/>
            <person name="Veneault-Fourrey C."/>
            <person name="LaButti K."/>
            <person name="Lindquist E.A."/>
            <person name="Lipzen A."/>
            <person name="Lundell T."/>
            <person name="Morin E."/>
            <person name="Murat C."/>
            <person name="Riley R."/>
            <person name="Ohm R."/>
            <person name="Sun H."/>
            <person name="Tunlid A."/>
            <person name="Henrissat B."/>
            <person name="Grigoriev I.V."/>
            <person name="Hibbett D.S."/>
            <person name="Martin F."/>
        </authorList>
    </citation>
    <scope>NUCLEOTIDE SEQUENCE [LARGE SCALE GENOMIC DNA]</scope>
    <source>
        <strain evidence="4">F 1598</strain>
    </source>
</reference>
<dbReference type="PANTHER" id="PTHR33365">
    <property type="entry name" value="YALI0B05434P"/>
    <property type="match status" value="1"/>
</dbReference>
<evidence type="ECO:0000256" key="2">
    <source>
        <dbReference type="ARBA" id="ARBA00035112"/>
    </source>
</evidence>
<keyword evidence="4" id="KW-1185">Reference proteome</keyword>
<dbReference type="EMBL" id="KN833082">
    <property type="protein sequence ID" value="KIM73442.1"/>
    <property type="molecule type" value="Genomic_DNA"/>
</dbReference>
<dbReference type="Pfam" id="PF11807">
    <property type="entry name" value="UstYa"/>
    <property type="match status" value="1"/>
</dbReference>
<dbReference type="InParanoid" id="A0A0C3B811"/>
<proteinExistence type="inferred from homology"/>
<dbReference type="STRING" id="765440.A0A0C3B811"/>
<evidence type="ECO:0000313" key="3">
    <source>
        <dbReference type="EMBL" id="KIM73442.1"/>
    </source>
</evidence>
<comment type="pathway">
    <text evidence="1">Mycotoxin biosynthesis.</text>
</comment>
<reference evidence="3 4" key="1">
    <citation type="submission" date="2014-04" db="EMBL/GenBank/DDBJ databases">
        <authorList>
            <consortium name="DOE Joint Genome Institute"/>
            <person name="Kuo A."/>
            <person name="Tarkka M."/>
            <person name="Buscot F."/>
            <person name="Kohler A."/>
            <person name="Nagy L.G."/>
            <person name="Floudas D."/>
            <person name="Copeland A."/>
            <person name="Barry K.W."/>
            <person name="Cichocki N."/>
            <person name="Veneault-Fourrey C."/>
            <person name="LaButti K."/>
            <person name="Lindquist E.A."/>
            <person name="Lipzen A."/>
            <person name="Lundell T."/>
            <person name="Morin E."/>
            <person name="Murat C."/>
            <person name="Sun H."/>
            <person name="Tunlid A."/>
            <person name="Henrissat B."/>
            <person name="Grigoriev I.V."/>
            <person name="Hibbett D.S."/>
            <person name="Martin F."/>
            <person name="Nordberg H.P."/>
            <person name="Cantor M.N."/>
            <person name="Hua S.X."/>
        </authorList>
    </citation>
    <scope>NUCLEOTIDE SEQUENCE [LARGE SCALE GENOMIC DNA]</scope>
    <source>
        <strain evidence="3 4">F 1598</strain>
    </source>
</reference>
<organism evidence="3 4">
    <name type="scientific">Piloderma croceum (strain F 1598)</name>
    <dbReference type="NCBI Taxonomy" id="765440"/>
    <lineage>
        <taxon>Eukaryota</taxon>
        <taxon>Fungi</taxon>
        <taxon>Dikarya</taxon>
        <taxon>Basidiomycota</taxon>
        <taxon>Agaricomycotina</taxon>
        <taxon>Agaricomycetes</taxon>
        <taxon>Agaricomycetidae</taxon>
        <taxon>Atheliales</taxon>
        <taxon>Atheliaceae</taxon>
        <taxon>Piloderma</taxon>
    </lineage>
</organism>
<evidence type="ECO:0000256" key="1">
    <source>
        <dbReference type="ARBA" id="ARBA00004685"/>
    </source>
</evidence>
<accession>A0A0C3B811</accession>
<dbReference type="PANTHER" id="PTHR33365:SF4">
    <property type="entry name" value="CYCLOCHLOROTINE BIOSYNTHESIS PROTEIN O"/>
    <property type="match status" value="1"/>
</dbReference>
<dbReference type="Proteomes" id="UP000054166">
    <property type="component" value="Unassembled WGS sequence"/>
</dbReference>
<protein>
    <submittedName>
        <fullName evidence="3">Uncharacterized protein</fullName>
    </submittedName>
</protein>
<dbReference type="AlphaFoldDB" id="A0A0C3B811"/>